<keyword evidence="2 3" id="KW-0067">ATP-binding</keyword>
<reference evidence="5 6" key="1">
    <citation type="submission" date="2018-08" db="EMBL/GenBank/DDBJ databases">
        <title>Genome Sequence of Clavibacter michiganensis Subspecies type strains, and the Atypical Peach-Colored Strains Isolated from Tomato.</title>
        <authorList>
            <person name="Osdaghi E."/>
            <person name="Portier P."/>
            <person name="Briand M."/>
            <person name="Jacques M.-A."/>
        </authorList>
    </citation>
    <scope>NUCLEOTIDE SEQUENCE [LARGE SCALE GENOMIC DNA]</scope>
    <source>
        <strain evidence="5 6">CFBP 8615</strain>
    </source>
</reference>
<dbReference type="Proteomes" id="UP000266484">
    <property type="component" value="Unassembled WGS sequence"/>
</dbReference>
<feature type="non-terminal residue" evidence="5">
    <location>
        <position position="1"/>
    </location>
</feature>
<organism evidence="5 6">
    <name type="scientific">Clavibacter lycopersici</name>
    <dbReference type="NCBI Taxonomy" id="2301718"/>
    <lineage>
        <taxon>Bacteria</taxon>
        <taxon>Bacillati</taxon>
        <taxon>Actinomycetota</taxon>
        <taxon>Actinomycetes</taxon>
        <taxon>Micrococcales</taxon>
        <taxon>Microbacteriaceae</taxon>
        <taxon>Clavibacter</taxon>
    </lineage>
</organism>
<dbReference type="InterPro" id="IPR050206">
    <property type="entry name" value="FtsK/SpoIIIE/SftA"/>
</dbReference>
<dbReference type="GO" id="GO:0005524">
    <property type="term" value="F:ATP binding"/>
    <property type="evidence" value="ECO:0007669"/>
    <property type="project" value="UniProtKB-UniRule"/>
</dbReference>
<dbReference type="GO" id="GO:0051301">
    <property type="term" value="P:cell division"/>
    <property type="evidence" value="ECO:0007669"/>
    <property type="project" value="UniProtKB-KW"/>
</dbReference>
<dbReference type="Gene3D" id="3.40.50.300">
    <property type="entry name" value="P-loop containing nucleotide triphosphate hydrolases"/>
    <property type="match status" value="1"/>
</dbReference>
<evidence type="ECO:0000256" key="2">
    <source>
        <dbReference type="ARBA" id="ARBA00022840"/>
    </source>
</evidence>
<dbReference type="AlphaFoldDB" id="A0A399SJ44"/>
<name>A0A399SJ44_9MICO</name>
<dbReference type="InterPro" id="IPR027417">
    <property type="entry name" value="P-loop_NTPase"/>
</dbReference>
<keyword evidence="5" id="KW-0131">Cell cycle</keyword>
<proteinExistence type="predicted"/>
<sequence length="232" mass="23779">LGDAPALRPRTLAAVIGVGHVGPVAVDLVADGPHAVVAGTTGSGKSELLVTWMTALAAAHPPEEVTVLLVDFKGGAAFDPLLVLPHAVGLVTDLDGQGARRALESLRAEIRHRERVLREAGARDVDDPAAAGALPRLVIVVDELAALLADQDGLHEVVADIAARGRSLGMHLILCTQRPAGVVRDAVLANCDLRLSLRVNNEADSRALLGTVEAAGLADAPVGRCLVGAHGA</sequence>
<keyword evidence="6" id="KW-1185">Reference proteome</keyword>
<dbReference type="Pfam" id="PF01580">
    <property type="entry name" value="FtsK_SpoIIIE"/>
    <property type="match status" value="2"/>
</dbReference>
<feature type="domain" description="FtsK" evidence="4">
    <location>
        <begin position="21"/>
        <end position="206"/>
    </location>
</feature>
<dbReference type="PROSITE" id="PS50901">
    <property type="entry name" value="FTSK"/>
    <property type="match status" value="1"/>
</dbReference>
<evidence type="ECO:0000259" key="4">
    <source>
        <dbReference type="PROSITE" id="PS50901"/>
    </source>
</evidence>
<dbReference type="CDD" id="cd01127">
    <property type="entry name" value="TrwB_TraG_TraD_VirD4"/>
    <property type="match status" value="1"/>
</dbReference>
<gene>
    <name evidence="5" type="ORF">DZG00_16145</name>
</gene>
<dbReference type="PANTHER" id="PTHR22683:SF1">
    <property type="entry name" value="TYPE VII SECRETION SYSTEM PROTEIN ESSC"/>
    <property type="match status" value="1"/>
</dbReference>
<feature type="binding site" evidence="3">
    <location>
        <begin position="39"/>
        <end position="46"/>
    </location>
    <ligand>
        <name>ATP</name>
        <dbReference type="ChEBI" id="CHEBI:30616"/>
    </ligand>
</feature>
<dbReference type="EMBL" id="QWGT01000495">
    <property type="protein sequence ID" value="RIJ44136.1"/>
    <property type="molecule type" value="Genomic_DNA"/>
</dbReference>
<evidence type="ECO:0000313" key="5">
    <source>
        <dbReference type="EMBL" id="RIJ44136.1"/>
    </source>
</evidence>
<dbReference type="PANTHER" id="PTHR22683">
    <property type="entry name" value="SPORULATION PROTEIN RELATED"/>
    <property type="match status" value="1"/>
</dbReference>
<dbReference type="RefSeq" id="WP_255414086.1">
    <property type="nucleotide sequence ID" value="NZ_QWGT01000495.1"/>
</dbReference>
<accession>A0A399SJ44</accession>
<feature type="non-terminal residue" evidence="5">
    <location>
        <position position="232"/>
    </location>
</feature>
<evidence type="ECO:0000256" key="1">
    <source>
        <dbReference type="ARBA" id="ARBA00022741"/>
    </source>
</evidence>
<protein>
    <submittedName>
        <fullName evidence="5">Cell division protein FtsK</fullName>
    </submittedName>
</protein>
<keyword evidence="5" id="KW-0132">Cell division</keyword>
<dbReference type="InterPro" id="IPR002543">
    <property type="entry name" value="FtsK_dom"/>
</dbReference>
<dbReference type="SUPFAM" id="SSF52540">
    <property type="entry name" value="P-loop containing nucleoside triphosphate hydrolases"/>
    <property type="match status" value="1"/>
</dbReference>
<keyword evidence="1 3" id="KW-0547">Nucleotide-binding</keyword>
<comment type="caution">
    <text evidence="5">The sequence shown here is derived from an EMBL/GenBank/DDBJ whole genome shotgun (WGS) entry which is preliminary data.</text>
</comment>
<dbReference type="GO" id="GO:0003677">
    <property type="term" value="F:DNA binding"/>
    <property type="evidence" value="ECO:0007669"/>
    <property type="project" value="InterPro"/>
</dbReference>
<evidence type="ECO:0000313" key="6">
    <source>
        <dbReference type="Proteomes" id="UP000266484"/>
    </source>
</evidence>
<evidence type="ECO:0000256" key="3">
    <source>
        <dbReference type="PROSITE-ProRule" id="PRU00289"/>
    </source>
</evidence>